<dbReference type="Pfam" id="PF00013">
    <property type="entry name" value="KH_1"/>
    <property type="match status" value="3"/>
</dbReference>
<feature type="domain" description="K Homology" evidence="4">
    <location>
        <begin position="119"/>
        <end position="190"/>
    </location>
</feature>
<accession>A0A814MSI8</accession>
<dbReference type="Gene3D" id="3.30.1370.10">
    <property type="entry name" value="K Homology domain, type 1"/>
    <property type="match status" value="3"/>
</dbReference>
<feature type="compositionally biased region" description="Pro residues" evidence="3">
    <location>
        <begin position="271"/>
        <end position="282"/>
    </location>
</feature>
<dbReference type="InterPro" id="IPR036612">
    <property type="entry name" value="KH_dom_type_1_sf"/>
</dbReference>
<feature type="compositionally biased region" description="Low complexity" evidence="3">
    <location>
        <begin position="7"/>
        <end position="40"/>
    </location>
</feature>
<dbReference type="EMBL" id="CAJNOU010000769">
    <property type="protein sequence ID" value="CAF1083884.1"/>
    <property type="molecule type" value="Genomic_DNA"/>
</dbReference>
<dbReference type="GO" id="GO:0003723">
    <property type="term" value="F:RNA binding"/>
    <property type="evidence" value="ECO:0007669"/>
    <property type="project" value="UniProtKB-UniRule"/>
</dbReference>
<comment type="caution">
    <text evidence="5">The sequence shown here is derived from an EMBL/GenBank/DDBJ whole genome shotgun (WGS) entry which is preliminary data.</text>
</comment>
<proteinExistence type="predicted"/>
<dbReference type="PANTHER" id="PTHR10288">
    <property type="entry name" value="KH DOMAIN CONTAINING RNA BINDING PROTEIN"/>
    <property type="match status" value="1"/>
</dbReference>
<dbReference type="CDD" id="cd22432">
    <property type="entry name" value="KH-I_HNRNPK_rpt1"/>
    <property type="match status" value="1"/>
</dbReference>
<dbReference type="Proteomes" id="UP000663874">
    <property type="component" value="Unassembled WGS sequence"/>
</dbReference>
<evidence type="ECO:0000259" key="4">
    <source>
        <dbReference type="SMART" id="SM00322"/>
    </source>
</evidence>
<feature type="region of interest" description="Disordered" evidence="3">
    <location>
        <begin position="1"/>
        <end position="40"/>
    </location>
</feature>
<keyword evidence="1" id="KW-0677">Repeat</keyword>
<feature type="region of interest" description="Disordered" evidence="3">
    <location>
        <begin position="223"/>
        <end position="297"/>
    </location>
</feature>
<evidence type="ECO:0000313" key="6">
    <source>
        <dbReference type="EMBL" id="CAF3569667.1"/>
    </source>
</evidence>
<dbReference type="PROSITE" id="PS50084">
    <property type="entry name" value="KH_TYPE_1"/>
    <property type="match status" value="3"/>
</dbReference>
<feature type="domain" description="K Homology" evidence="4">
    <location>
        <begin position="298"/>
        <end position="368"/>
    </location>
</feature>
<reference evidence="5" key="1">
    <citation type="submission" date="2021-02" db="EMBL/GenBank/DDBJ databases">
        <authorList>
            <person name="Nowell W R."/>
        </authorList>
    </citation>
    <scope>NUCLEOTIDE SEQUENCE</scope>
</reference>
<dbReference type="InterPro" id="IPR004087">
    <property type="entry name" value="KH_dom"/>
</dbReference>
<dbReference type="CDD" id="cd22434">
    <property type="entry name" value="KH-I_HNRNPK_rpt3"/>
    <property type="match status" value="1"/>
</dbReference>
<feature type="compositionally biased region" description="Polar residues" evidence="3">
    <location>
        <begin position="226"/>
        <end position="235"/>
    </location>
</feature>
<evidence type="ECO:0000313" key="5">
    <source>
        <dbReference type="EMBL" id="CAF1083884.1"/>
    </source>
</evidence>
<feature type="compositionally biased region" description="Low complexity" evidence="3">
    <location>
        <begin position="251"/>
        <end position="270"/>
    </location>
</feature>
<evidence type="ECO:0000313" key="7">
    <source>
        <dbReference type="Proteomes" id="UP000663889"/>
    </source>
</evidence>
<dbReference type="SUPFAM" id="SSF54791">
    <property type="entry name" value="Eukaryotic type KH-domain (KH-domain type I)"/>
    <property type="match status" value="3"/>
</dbReference>
<dbReference type="Proteomes" id="UP000663889">
    <property type="component" value="Unassembled WGS sequence"/>
</dbReference>
<dbReference type="SMART" id="SM00322">
    <property type="entry name" value="KH"/>
    <property type="match status" value="3"/>
</dbReference>
<name>A0A814MSI8_9BILA</name>
<dbReference type="AlphaFoldDB" id="A0A814MSI8"/>
<protein>
    <recommendedName>
        <fullName evidence="4">K Homology domain-containing protein</fullName>
    </recommendedName>
</protein>
<organism evidence="5 7">
    <name type="scientific">Rotaria sordida</name>
    <dbReference type="NCBI Taxonomy" id="392033"/>
    <lineage>
        <taxon>Eukaryota</taxon>
        <taxon>Metazoa</taxon>
        <taxon>Spiralia</taxon>
        <taxon>Gnathifera</taxon>
        <taxon>Rotifera</taxon>
        <taxon>Eurotatoria</taxon>
        <taxon>Bdelloidea</taxon>
        <taxon>Philodinida</taxon>
        <taxon>Philodinidae</taxon>
        <taxon>Rotaria</taxon>
    </lineage>
</organism>
<dbReference type="EMBL" id="CAJOBE010000105">
    <property type="protein sequence ID" value="CAF3569667.1"/>
    <property type="molecule type" value="Genomic_DNA"/>
</dbReference>
<keyword evidence="2" id="KW-0694">RNA-binding</keyword>
<dbReference type="InterPro" id="IPR004088">
    <property type="entry name" value="KH_dom_type_1"/>
</dbReference>
<evidence type="ECO:0000256" key="1">
    <source>
        <dbReference type="ARBA" id="ARBA00022737"/>
    </source>
</evidence>
<feature type="domain" description="K Homology" evidence="4">
    <location>
        <begin position="43"/>
        <end position="111"/>
    </location>
</feature>
<evidence type="ECO:0000256" key="2">
    <source>
        <dbReference type="PROSITE-ProRule" id="PRU00117"/>
    </source>
</evidence>
<evidence type="ECO:0000256" key="3">
    <source>
        <dbReference type="SAM" id="MobiDB-lite"/>
    </source>
</evidence>
<sequence>MSEHNSNMGNEDNGQQNNNNNNTNNMNNSSNGTNRGGNANNHGRLEVRFLVCSRDAGAIIGKKGSNIQSLRQKHKVIIQVPDCNGPERVLTIQGDYDSCLAAIIDILPTMRDNQRVQNDQSEIRLLTHQSQAGAVIGKGGERVRELRSKYNVGMKVFVQCLPFSTERVVALRGRADDIERCLREVFSILEQTPPRGQMCFYDPFNFDENLSSEYGGFSDIQHGMMMNQQSGNGPPQTGYRGPRDQGGFQGPPYNHNNNNYPTGPNDNYNQGPPPPPPPPQNVPRPLITGNDSNYNTSQAQTNQVTIPNHLASCIIGHRGTKIAQIRQTSGAMIRIDDPAPGSNDRIITIQGSPTQISQAQYFLQMAVKESGLWNGN</sequence>
<gene>
    <name evidence="6" type="ORF">FNK824_LOCUS1879</name>
    <name evidence="5" type="ORF">SEV965_LOCUS14998</name>
</gene>